<protein>
    <recommendedName>
        <fullName evidence="1">TnsA endonuclease N-terminal domain-containing protein</fullName>
    </recommendedName>
</protein>
<sequence>MNWKHKEWSKEDELFAPKRKVDNKQSKYIHHNIGSFHSNKMGRAVYYESLWGECLFYYILELDPNVIRYYEQPVQVPIFHYDKDGQLDSWIHIPDVLIFRQGEKPILAQVKVETPVEKIDKVIELRCLEFCKKQDWKYQTIVTKEIPEVVKKNLMFIWNFKKERSHYSGLIPLIQEVMNKNQEVTVRALANSINGTDYRFVIPAIYYMISISLLSADLSQIIGIDSKVRQGSIMNQLTIKGDENVVFEVGSRR</sequence>
<accession>A0A5B8Z332</accession>
<dbReference type="OrthoDB" id="2591785at2"/>
<dbReference type="STRING" id="1742359.GCA_001439625_01027"/>
<dbReference type="EMBL" id="CP042593">
    <property type="protein sequence ID" value="QED46009.1"/>
    <property type="molecule type" value="Genomic_DNA"/>
</dbReference>
<evidence type="ECO:0000313" key="3">
    <source>
        <dbReference type="Proteomes" id="UP000321555"/>
    </source>
</evidence>
<organism evidence="2 3">
    <name type="scientific">Cytobacillus dafuensis</name>
    <name type="common">Bacillus dafuensis</name>
    <dbReference type="NCBI Taxonomy" id="1742359"/>
    <lineage>
        <taxon>Bacteria</taxon>
        <taxon>Bacillati</taxon>
        <taxon>Bacillota</taxon>
        <taxon>Bacilli</taxon>
        <taxon>Bacillales</taxon>
        <taxon>Bacillaceae</taxon>
        <taxon>Cytobacillus</taxon>
    </lineage>
</organism>
<dbReference type="RefSeq" id="WP_057776079.1">
    <property type="nucleotide sequence ID" value="NZ_CP042593.1"/>
</dbReference>
<reference evidence="3" key="1">
    <citation type="submission" date="2019-08" db="EMBL/GenBank/DDBJ databases">
        <authorList>
            <person name="Zheng X."/>
        </authorList>
    </citation>
    <scope>NUCLEOTIDE SEQUENCE [LARGE SCALE GENOMIC DNA]</scope>
    <source>
        <strain evidence="3">FJAT-25496</strain>
    </source>
</reference>
<dbReference type="KEGG" id="bda:FSZ17_01085"/>
<proteinExistence type="predicted"/>
<evidence type="ECO:0000313" key="2">
    <source>
        <dbReference type="EMBL" id="QED46009.1"/>
    </source>
</evidence>
<dbReference type="Pfam" id="PF08722">
    <property type="entry name" value="Tn7_TnsA-like_N"/>
    <property type="match status" value="1"/>
</dbReference>
<gene>
    <name evidence="2" type="ORF">FSZ17_01085</name>
</gene>
<dbReference type="InterPro" id="IPR014833">
    <property type="entry name" value="TnsA_N"/>
</dbReference>
<keyword evidence="3" id="KW-1185">Reference proteome</keyword>
<dbReference type="AlphaFoldDB" id="A0A5B8Z332"/>
<feature type="domain" description="TnsA endonuclease N-terminal" evidence="1">
    <location>
        <begin position="63"/>
        <end position="141"/>
    </location>
</feature>
<name>A0A5B8Z332_CYTDA</name>
<evidence type="ECO:0000259" key="1">
    <source>
        <dbReference type="Pfam" id="PF08722"/>
    </source>
</evidence>
<dbReference type="Proteomes" id="UP000321555">
    <property type="component" value="Chromosome"/>
</dbReference>